<dbReference type="PANTHER" id="PTHR47354">
    <property type="entry name" value="NADH OXIDOREDUCTASE HCR"/>
    <property type="match status" value="1"/>
</dbReference>
<dbReference type="SUPFAM" id="SSF54292">
    <property type="entry name" value="2Fe-2S ferredoxin-like"/>
    <property type="match status" value="1"/>
</dbReference>
<sequence length="346" mass="37969">MVATILSIALTKRTRRFIKPKTTGATVVRRTGPLMPELRVGPLTLEARSGANLLDTLLAAGLPVAWSCRAGQCQTCLVQARPGQASPASTAPLTAHQQQAGWLLSCQCQVIQDMDIHLHDPASDGMGAQLVYKENISPTLLIIRVKPDRPLRYLPGQHMVLWLHAQLGRPYSIASLPTDPYLEFHLRLHSEGAFSAEIVKLVVGDRLALGAPGGHLSYDMEWQDRPLLLLAGGTGLAPLQAIAREALRQGHDAPIDLWHWHSDADDGCYMQARLLQLADEHASFSAHLHKRSTLESDLRQLRLASRSTMALVCGQPGFIEQLRKPLFMAGLPARQVLDEAFISRKA</sequence>
<dbReference type="Pfam" id="PF00175">
    <property type="entry name" value="NAD_binding_1"/>
    <property type="match status" value="1"/>
</dbReference>
<dbReference type="InterPro" id="IPR001041">
    <property type="entry name" value="2Fe-2S_ferredoxin-type"/>
</dbReference>
<dbReference type="InterPro" id="IPR008333">
    <property type="entry name" value="Cbr1-like_FAD-bd_dom"/>
</dbReference>
<dbReference type="Pfam" id="PF00111">
    <property type="entry name" value="Fer2"/>
    <property type="match status" value="1"/>
</dbReference>
<feature type="domain" description="2Fe-2S ferredoxin-type" evidence="2">
    <location>
        <begin position="36"/>
        <end position="122"/>
    </location>
</feature>
<dbReference type="InterPro" id="IPR039261">
    <property type="entry name" value="FNR_nucleotide-bd"/>
</dbReference>
<proteinExistence type="predicted"/>
<dbReference type="PROSITE" id="PS51384">
    <property type="entry name" value="FAD_FR"/>
    <property type="match status" value="1"/>
</dbReference>
<organism evidence="4">
    <name type="scientific">Halopseudomonas xinjiangensis</name>
    <dbReference type="NCBI Taxonomy" id="487184"/>
    <lineage>
        <taxon>Bacteria</taxon>
        <taxon>Pseudomonadati</taxon>
        <taxon>Pseudomonadota</taxon>
        <taxon>Gammaproteobacteria</taxon>
        <taxon>Pseudomonadales</taxon>
        <taxon>Pseudomonadaceae</taxon>
        <taxon>Halopseudomonas</taxon>
    </lineage>
</organism>
<dbReference type="AlphaFoldDB" id="A0A7V1FRF9"/>
<dbReference type="SUPFAM" id="SSF63380">
    <property type="entry name" value="Riboflavin synthase domain-like"/>
    <property type="match status" value="1"/>
</dbReference>
<dbReference type="InterPro" id="IPR001433">
    <property type="entry name" value="OxRdtase_FAD/NAD-bd"/>
</dbReference>
<dbReference type="PROSITE" id="PS51085">
    <property type="entry name" value="2FE2S_FER_2"/>
    <property type="match status" value="1"/>
</dbReference>
<dbReference type="InterPro" id="IPR036010">
    <property type="entry name" value="2Fe-2S_ferredoxin-like_sf"/>
</dbReference>
<dbReference type="Gene3D" id="2.40.30.10">
    <property type="entry name" value="Translation factors"/>
    <property type="match status" value="1"/>
</dbReference>
<dbReference type="InterPro" id="IPR050415">
    <property type="entry name" value="MRET"/>
</dbReference>
<dbReference type="Pfam" id="PF00970">
    <property type="entry name" value="FAD_binding_6"/>
    <property type="match status" value="1"/>
</dbReference>
<feature type="domain" description="FAD-binding FR-type" evidence="3">
    <location>
        <begin position="123"/>
        <end position="219"/>
    </location>
</feature>
<dbReference type="PRINTS" id="PR00371">
    <property type="entry name" value="FPNCR"/>
</dbReference>
<dbReference type="GO" id="GO:0016491">
    <property type="term" value="F:oxidoreductase activity"/>
    <property type="evidence" value="ECO:0007669"/>
    <property type="project" value="InterPro"/>
</dbReference>
<comment type="caution">
    <text evidence="4">The sequence shown here is derived from an EMBL/GenBank/DDBJ whole genome shotgun (WGS) entry which is preliminary data.</text>
</comment>
<gene>
    <name evidence="4" type="ORF">ENH64_05300</name>
</gene>
<dbReference type="PANTHER" id="PTHR47354:SF3">
    <property type="entry name" value="OXIDOREDUCTASE-RELATED"/>
    <property type="match status" value="1"/>
</dbReference>
<dbReference type="EMBL" id="DRFO01000016">
    <property type="protein sequence ID" value="HDZ55878.1"/>
    <property type="molecule type" value="Genomic_DNA"/>
</dbReference>
<dbReference type="InterPro" id="IPR017938">
    <property type="entry name" value="Riboflavin_synthase-like_b-brl"/>
</dbReference>
<evidence type="ECO:0000259" key="3">
    <source>
        <dbReference type="PROSITE" id="PS51384"/>
    </source>
</evidence>
<dbReference type="GO" id="GO:0051536">
    <property type="term" value="F:iron-sulfur cluster binding"/>
    <property type="evidence" value="ECO:0007669"/>
    <property type="project" value="InterPro"/>
</dbReference>
<dbReference type="Gene3D" id="3.40.50.80">
    <property type="entry name" value="Nucleotide-binding domain of ferredoxin-NADP reductase (FNR) module"/>
    <property type="match status" value="1"/>
</dbReference>
<evidence type="ECO:0000256" key="1">
    <source>
        <dbReference type="ARBA" id="ARBA00034078"/>
    </source>
</evidence>
<dbReference type="Proteomes" id="UP000885703">
    <property type="component" value="Unassembled WGS sequence"/>
</dbReference>
<dbReference type="CDD" id="cd00207">
    <property type="entry name" value="fer2"/>
    <property type="match status" value="1"/>
</dbReference>
<evidence type="ECO:0000259" key="2">
    <source>
        <dbReference type="PROSITE" id="PS51085"/>
    </source>
</evidence>
<evidence type="ECO:0000313" key="4">
    <source>
        <dbReference type="EMBL" id="HDZ55878.1"/>
    </source>
</evidence>
<reference evidence="4" key="1">
    <citation type="journal article" date="2020" name="mSystems">
        <title>Genome- and Community-Level Interaction Insights into Carbon Utilization and Element Cycling Functions of Hydrothermarchaeota in Hydrothermal Sediment.</title>
        <authorList>
            <person name="Zhou Z."/>
            <person name="Liu Y."/>
            <person name="Xu W."/>
            <person name="Pan J."/>
            <person name="Luo Z.H."/>
            <person name="Li M."/>
        </authorList>
    </citation>
    <scope>NUCLEOTIDE SEQUENCE [LARGE SCALE GENOMIC DNA]</scope>
    <source>
        <strain evidence="4">HyVt-324</strain>
    </source>
</reference>
<dbReference type="PRINTS" id="PR00410">
    <property type="entry name" value="PHEHYDRXLASE"/>
</dbReference>
<accession>A0A7V1FRF9</accession>
<protein>
    <submittedName>
        <fullName evidence="4">2Fe-2S iron-sulfur cluster binding domain-containing protein</fullName>
    </submittedName>
</protein>
<dbReference type="InterPro" id="IPR001709">
    <property type="entry name" value="Flavoprot_Pyr_Nucl_cyt_Rdtase"/>
</dbReference>
<dbReference type="Gene3D" id="3.10.20.30">
    <property type="match status" value="1"/>
</dbReference>
<name>A0A7V1FRF9_9GAMM</name>
<dbReference type="InterPro" id="IPR012675">
    <property type="entry name" value="Beta-grasp_dom_sf"/>
</dbReference>
<comment type="cofactor">
    <cofactor evidence="1">
        <name>[2Fe-2S] cluster</name>
        <dbReference type="ChEBI" id="CHEBI:190135"/>
    </cofactor>
</comment>
<dbReference type="InterPro" id="IPR017927">
    <property type="entry name" value="FAD-bd_FR_type"/>
</dbReference>
<dbReference type="SUPFAM" id="SSF52343">
    <property type="entry name" value="Ferredoxin reductase-like, C-terminal NADP-linked domain"/>
    <property type="match status" value="1"/>
</dbReference>